<proteinExistence type="inferred from homology"/>
<comment type="similarity">
    <text evidence="1 2">Belongs to the phD/YefM antitoxin family.</text>
</comment>
<comment type="function">
    <text evidence="2">Antitoxin component of a type II toxin-antitoxin (TA) system.</text>
</comment>
<dbReference type="RefSeq" id="WP_320234750.1">
    <property type="nucleotide sequence ID" value="NZ_JAVIJF010000014.1"/>
</dbReference>
<dbReference type="EMBL" id="JAVIJF010000014">
    <property type="protein sequence ID" value="MDX8526810.1"/>
    <property type="molecule type" value="Genomic_DNA"/>
</dbReference>
<evidence type="ECO:0000313" key="4">
    <source>
        <dbReference type="Proteomes" id="UP001276840"/>
    </source>
</evidence>
<dbReference type="SUPFAM" id="SSF143120">
    <property type="entry name" value="YefM-like"/>
    <property type="match status" value="1"/>
</dbReference>
<comment type="caution">
    <text evidence="3">The sequence shown here is derived from an EMBL/GenBank/DDBJ whole genome shotgun (WGS) entry which is preliminary data.</text>
</comment>
<dbReference type="Proteomes" id="UP001276840">
    <property type="component" value="Unassembled WGS sequence"/>
</dbReference>
<dbReference type="InterPro" id="IPR036165">
    <property type="entry name" value="YefM-like_sf"/>
</dbReference>
<name>A0ABU4ZP67_9HYPH</name>
<dbReference type="Gene3D" id="3.40.1620.10">
    <property type="entry name" value="YefM-like domain"/>
    <property type="match status" value="1"/>
</dbReference>
<sequence length="96" mass="10801">MTISTKTTTILSSREFNQDTARAKRAARSGPVIITDRGEPSHVLMSIEDYEKLKAPGRPEKHRSLADVLADDRPEADFDFDIPELKSLSLRPTEFD</sequence>
<accession>A0ABU4ZP67</accession>
<dbReference type="InterPro" id="IPR006442">
    <property type="entry name" value="Antitoxin_Phd/YefM"/>
</dbReference>
<dbReference type="Pfam" id="PF02604">
    <property type="entry name" value="PhdYeFM_antitox"/>
    <property type="match status" value="1"/>
</dbReference>
<organism evidence="3 4">
    <name type="scientific">Mesorhizobium montanum</name>
    <dbReference type="NCBI Taxonomy" id="3072323"/>
    <lineage>
        <taxon>Bacteria</taxon>
        <taxon>Pseudomonadati</taxon>
        <taxon>Pseudomonadota</taxon>
        <taxon>Alphaproteobacteria</taxon>
        <taxon>Hyphomicrobiales</taxon>
        <taxon>Phyllobacteriaceae</taxon>
        <taxon>Mesorhizobium</taxon>
    </lineage>
</organism>
<gene>
    <name evidence="3" type="ORF">RFM68_20125</name>
</gene>
<evidence type="ECO:0000313" key="3">
    <source>
        <dbReference type="EMBL" id="MDX8526810.1"/>
    </source>
</evidence>
<evidence type="ECO:0000256" key="2">
    <source>
        <dbReference type="RuleBase" id="RU362080"/>
    </source>
</evidence>
<keyword evidence="4" id="KW-1185">Reference proteome</keyword>
<protein>
    <recommendedName>
        <fullName evidence="2">Antitoxin</fullName>
    </recommendedName>
</protein>
<dbReference type="NCBIfam" id="TIGR01552">
    <property type="entry name" value="phd_fam"/>
    <property type="match status" value="1"/>
</dbReference>
<reference evidence="3 4" key="1">
    <citation type="submission" date="2023-08" db="EMBL/GenBank/DDBJ databases">
        <title>Implementing the SeqCode for naming new Mesorhizobium species isolated from Vachellia karroo root nodules.</title>
        <authorList>
            <person name="Van Lill M."/>
        </authorList>
    </citation>
    <scope>NUCLEOTIDE SEQUENCE [LARGE SCALE GENOMIC DNA]</scope>
    <source>
        <strain evidence="3 4">MSK 1335</strain>
    </source>
</reference>
<evidence type="ECO:0000256" key="1">
    <source>
        <dbReference type="ARBA" id="ARBA00009981"/>
    </source>
</evidence>